<keyword evidence="2 4" id="KW-0521">NADP</keyword>
<reference evidence="8 9" key="1">
    <citation type="submission" date="2018-11" db="EMBL/GenBank/DDBJ databases">
        <title>Genome sequences of Brenneria nigrifluens and Brenneria rubrifaciens.</title>
        <authorList>
            <person name="Poret-Peterson A.T."/>
            <person name="McClean A.E."/>
            <person name="Kluepfel D.A."/>
        </authorList>
    </citation>
    <scope>NUCLEOTIDE SEQUENCE [LARGE SCALE GENOMIC DNA]</scope>
    <source>
        <strain evidence="8 9">6D370</strain>
    </source>
</reference>
<dbReference type="FunFam" id="1.10.3730.10:FF:000001">
    <property type="entry name" value="Pyrroline-5-carboxylate reductase"/>
    <property type="match status" value="1"/>
</dbReference>
<comment type="catalytic activity">
    <reaction evidence="4">
        <text>L-proline + NAD(+) = (S)-1-pyrroline-5-carboxylate + NADH + 2 H(+)</text>
        <dbReference type="Rhea" id="RHEA:14105"/>
        <dbReference type="ChEBI" id="CHEBI:15378"/>
        <dbReference type="ChEBI" id="CHEBI:17388"/>
        <dbReference type="ChEBI" id="CHEBI:57540"/>
        <dbReference type="ChEBI" id="CHEBI:57945"/>
        <dbReference type="ChEBI" id="CHEBI:60039"/>
        <dbReference type="EC" id="1.5.1.2"/>
    </reaction>
</comment>
<organism evidence="8 9">
    <name type="scientific">Brenneria rubrifaciens</name>
    <dbReference type="NCBI Taxonomy" id="55213"/>
    <lineage>
        <taxon>Bacteria</taxon>
        <taxon>Pseudomonadati</taxon>
        <taxon>Pseudomonadota</taxon>
        <taxon>Gammaproteobacteria</taxon>
        <taxon>Enterobacterales</taxon>
        <taxon>Pectobacteriaceae</taxon>
        <taxon>Brenneria</taxon>
    </lineage>
</organism>
<evidence type="ECO:0000313" key="9">
    <source>
        <dbReference type="Proteomes" id="UP000299580"/>
    </source>
</evidence>
<sequence length="267" mass="28597">MANVHFIGAGQMAEAIIRASLTRKTLTAGQISIEDIDAGRIETVNQTYQLPAQRDVTDALRQADLVVIGVRPQDDLVGVTKRIQREAAPHGTVVSIVAGVTLEQLASLLGSARAIARVIPNTLTDTGYGYSGVTLNAHARAESIETFLSGFGKFLYLDERLIDVFTGFGVAGPNYIYYFIESLTDAGVLAGLPRAQATQVVLENLVGAAEMLKISKKHPRQLLDINNSPAGVGMHGLYELNNSDFAAGLQRSVLAAVKRTTELAKVH</sequence>
<keyword evidence="4" id="KW-0641">Proline biosynthesis</keyword>
<dbReference type="InterPro" id="IPR029036">
    <property type="entry name" value="P5CR_dimer"/>
</dbReference>
<dbReference type="InterPro" id="IPR028939">
    <property type="entry name" value="P5C_Rdtase_cat_N"/>
</dbReference>
<dbReference type="SUPFAM" id="SSF48179">
    <property type="entry name" value="6-phosphogluconate dehydrogenase C-terminal domain-like"/>
    <property type="match status" value="1"/>
</dbReference>
<evidence type="ECO:0000259" key="7">
    <source>
        <dbReference type="Pfam" id="PF14748"/>
    </source>
</evidence>
<evidence type="ECO:0000259" key="6">
    <source>
        <dbReference type="Pfam" id="PF03807"/>
    </source>
</evidence>
<dbReference type="PIRSF" id="PIRSF000193">
    <property type="entry name" value="Pyrrol-5-carb_rd"/>
    <property type="match status" value="1"/>
</dbReference>
<dbReference type="SUPFAM" id="SSF51735">
    <property type="entry name" value="NAD(P)-binding Rossmann-fold domains"/>
    <property type="match status" value="1"/>
</dbReference>
<comment type="similarity">
    <text evidence="1 4">Belongs to the pyrroline-5-carboxylate reductase family.</text>
</comment>
<protein>
    <recommendedName>
        <fullName evidence="4">Pyrroline-5-carboxylate reductase</fullName>
        <shortName evidence="4">P5C reductase</shortName>
        <shortName evidence="4">P5CR</shortName>
        <ecNumber evidence="4">1.5.1.2</ecNumber>
    </recommendedName>
    <alternativeName>
        <fullName evidence="4">PCA reductase</fullName>
    </alternativeName>
</protein>
<dbReference type="HAMAP" id="MF_01925">
    <property type="entry name" value="P5C_reductase"/>
    <property type="match status" value="1"/>
</dbReference>
<evidence type="ECO:0000256" key="2">
    <source>
        <dbReference type="ARBA" id="ARBA00022857"/>
    </source>
</evidence>
<dbReference type="GO" id="GO:0005737">
    <property type="term" value="C:cytoplasm"/>
    <property type="evidence" value="ECO:0007669"/>
    <property type="project" value="UniProtKB-SubCell"/>
</dbReference>
<comment type="subcellular location">
    <subcellularLocation>
        <location evidence="4">Cytoplasm</location>
    </subcellularLocation>
</comment>
<keyword evidence="9" id="KW-1185">Reference proteome</keyword>
<dbReference type="Gene3D" id="1.10.3730.10">
    <property type="entry name" value="ProC C-terminal domain-like"/>
    <property type="match status" value="1"/>
</dbReference>
<evidence type="ECO:0000256" key="5">
    <source>
        <dbReference type="PIRSR" id="PIRSR000193-1"/>
    </source>
</evidence>
<feature type="binding site" evidence="5">
    <location>
        <begin position="7"/>
        <end position="12"/>
    </location>
    <ligand>
        <name>NADP(+)</name>
        <dbReference type="ChEBI" id="CHEBI:58349"/>
    </ligand>
</feature>
<proteinExistence type="inferred from homology"/>
<dbReference type="UniPathway" id="UPA00098">
    <property type="reaction ID" value="UER00361"/>
</dbReference>
<keyword evidence="4" id="KW-0963">Cytoplasm</keyword>
<evidence type="ECO:0000256" key="1">
    <source>
        <dbReference type="ARBA" id="ARBA00005525"/>
    </source>
</evidence>
<keyword evidence="3 4" id="KW-0560">Oxidoreductase</keyword>
<name>A0A4P8QXS6_9GAMM</name>
<comment type="catalytic activity">
    <reaction evidence="4">
        <text>L-proline + NADP(+) = (S)-1-pyrroline-5-carboxylate + NADPH + 2 H(+)</text>
        <dbReference type="Rhea" id="RHEA:14109"/>
        <dbReference type="ChEBI" id="CHEBI:15378"/>
        <dbReference type="ChEBI" id="CHEBI:17388"/>
        <dbReference type="ChEBI" id="CHEBI:57783"/>
        <dbReference type="ChEBI" id="CHEBI:58349"/>
        <dbReference type="ChEBI" id="CHEBI:60039"/>
        <dbReference type="EC" id="1.5.1.2"/>
    </reaction>
</comment>
<comment type="pathway">
    <text evidence="4">Amino-acid biosynthesis; L-proline biosynthesis; L-proline from L-glutamate 5-semialdehyde: step 1/1.</text>
</comment>
<dbReference type="GO" id="GO:0004735">
    <property type="term" value="F:pyrroline-5-carboxylate reductase activity"/>
    <property type="evidence" value="ECO:0007669"/>
    <property type="project" value="UniProtKB-UniRule"/>
</dbReference>
<dbReference type="InterPro" id="IPR036291">
    <property type="entry name" value="NAD(P)-bd_dom_sf"/>
</dbReference>
<dbReference type="RefSeq" id="WP_137714058.1">
    <property type="nucleotide sequence ID" value="NZ_CP034035.1"/>
</dbReference>
<dbReference type="Proteomes" id="UP000299580">
    <property type="component" value="Chromosome"/>
</dbReference>
<dbReference type="KEGG" id="brb:EH207_11225"/>
<accession>A0A4P8QXS6</accession>
<dbReference type="EC" id="1.5.1.2" evidence="4"/>
<dbReference type="InterPro" id="IPR000304">
    <property type="entry name" value="Pyrroline-COOH_reductase"/>
</dbReference>
<comment type="function">
    <text evidence="4">Catalyzes the reduction of 1-pyrroline-5-carboxylate (PCA) to L-proline.</text>
</comment>
<evidence type="ECO:0000256" key="4">
    <source>
        <dbReference type="HAMAP-Rule" id="MF_01925"/>
    </source>
</evidence>
<dbReference type="Pfam" id="PF14748">
    <property type="entry name" value="P5CR_dimer"/>
    <property type="match status" value="1"/>
</dbReference>
<feature type="domain" description="Pyrroline-5-carboxylate reductase dimerisation" evidence="7">
    <location>
        <begin position="159"/>
        <end position="263"/>
    </location>
</feature>
<keyword evidence="4" id="KW-0028">Amino-acid biosynthesis</keyword>
<dbReference type="Gene3D" id="3.40.50.720">
    <property type="entry name" value="NAD(P)-binding Rossmann-like Domain"/>
    <property type="match status" value="1"/>
</dbReference>
<evidence type="ECO:0000313" key="8">
    <source>
        <dbReference type="EMBL" id="QCR09045.1"/>
    </source>
</evidence>
<dbReference type="OrthoDB" id="9805754at2"/>
<gene>
    <name evidence="4" type="primary">proC</name>
    <name evidence="8" type="ORF">EH207_11225</name>
</gene>
<dbReference type="GO" id="GO:0055129">
    <property type="term" value="P:L-proline biosynthetic process"/>
    <property type="evidence" value="ECO:0007669"/>
    <property type="project" value="UniProtKB-UniRule"/>
</dbReference>
<dbReference type="PANTHER" id="PTHR11645">
    <property type="entry name" value="PYRROLINE-5-CARBOXYLATE REDUCTASE"/>
    <property type="match status" value="1"/>
</dbReference>
<dbReference type="AlphaFoldDB" id="A0A4P8QXS6"/>
<evidence type="ECO:0000256" key="3">
    <source>
        <dbReference type="ARBA" id="ARBA00023002"/>
    </source>
</evidence>
<dbReference type="PANTHER" id="PTHR11645:SF0">
    <property type="entry name" value="PYRROLINE-5-CARBOXYLATE REDUCTASE 3"/>
    <property type="match status" value="1"/>
</dbReference>
<dbReference type="InterPro" id="IPR008927">
    <property type="entry name" value="6-PGluconate_DH-like_C_sf"/>
</dbReference>
<dbReference type="Pfam" id="PF03807">
    <property type="entry name" value="F420_oxidored"/>
    <property type="match status" value="1"/>
</dbReference>
<feature type="domain" description="Pyrroline-5-carboxylate reductase catalytic N-terminal" evidence="6">
    <location>
        <begin position="4"/>
        <end position="99"/>
    </location>
</feature>
<dbReference type="EMBL" id="CP034035">
    <property type="protein sequence ID" value="QCR09045.1"/>
    <property type="molecule type" value="Genomic_DNA"/>
</dbReference>